<keyword evidence="1" id="KW-1133">Transmembrane helix</keyword>
<feature type="transmembrane region" description="Helical" evidence="1">
    <location>
        <begin position="292"/>
        <end position="311"/>
    </location>
</feature>
<evidence type="ECO:0000313" key="2">
    <source>
        <dbReference type="EMBL" id="ACD20999.1"/>
    </source>
</evidence>
<gene>
    <name evidence="2" type="ordered locus">Bphyt_6704</name>
</gene>
<reference evidence="2 3" key="1">
    <citation type="journal article" date="2011" name="J. Bacteriol.">
        <title>Complete genome sequence of the plant growth-promoting endophyte Burkholderia phytofirmans strain PsJN.</title>
        <authorList>
            <person name="Weilharter A."/>
            <person name="Mitter B."/>
            <person name="Shin M.V."/>
            <person name="Chain P.S."/>
            <person name="Nowak J."/>
            <person name="Sessitsch A."/>
        </authorList>
    </citation>
    <scope>NUCLEOTIDE SEQUENCE [LARGE SCALE GENOMIC DNA]</scope>
    <source>
        <strain evidence="3">DSM 17436 / LMG 22146 / PsJN</strain>
    </source>
</reference>
<keyword evidence="1" id="KW-0812">Transmembrane</keyword>
<feature type="transmembrane region" description="Helical" evidence="1">
    <location>
        <begin position="147"/>
        <end position="164"/>
    </location>
</feature>
<sequence>MLTNTTSSIAGRAPLNRAISTQKDIIAIWILLALITSIVVLPNVWIYSIDDIAIRNAVDPLQYIVVDQGSNGRFMFSATAALLRTVGFGPLEFLSISLISIIVGLPALFIAIIHAARLRLNIAEIVIPFCAFVLCGCMFDVYQFSYASIQVGAGSLLAALALYVASSERPIAIRLIVLTASGWLATGFYQIYPYLLTSAAVAIVLLRAADGKLDSIDIRKIVLFALTVAISVVFSIFLYLATNKFMKAMNFESMANYPLRPFGIGFARANVTHYLDSIKEILNPNSPLYGYFYSKFYLLGVFAALIIIGVCKMSSVRNISVIMLSLTITVLMLPNPTNILLQVYWPTPRSLSPVSLIIGALFIGGPLQIRSEKYKNIFTALLVFCVSCQALLYMDMTNIRRDQQDLDFQFAKKLIDEAEQNSASNTPITIKTSMSWRDNTLVHQRSFDYAGSLFSAEWSTRALFGYLSGRRVTWLPASENDCAGVNRNIATLFKDNTLITCSTK</sequence>
<feature type="transmembrane region" description="Helical" evidence="1">
    <location>
        <begin position="93"/>
        <end position="113"/>
    </location>
</feature>
<dbReference type="AlphaFoldDB" id="B2T997"/>
<dbReference type="HOGENOM" id="CLU_540458_0_0_4"/>
<dbReference type="RefSeq" id="WP_012428499.1">
    <property type="nucleotide sequence ID" value="NC_010676.1"/>
</dbReference>
<dbReference type="Proteomes" id="UP000001739">
    <property type="component" value="Chromosome 2"/>
</dbReference>
<feature type="transmembrane region" description="Helical" evidence="1">
    <location>
        <begin position="376"/>
        <end position="394"/>
    </location>
</feature>
<feature type="transmembrane region" description="Helical" evidence="1">
    <location>
        <begin position="25"/>
        <end position="46"/>
    </location>
</feature>
<evidence type="ECO:0000256" key="1">
    <source>
        <dbReference type="SAM" id="Phobius"/>
    </source>
</evidence>
<feature type="transmembrane region" description="Helical" evidence="1">
    <location>
        <begin position="221"/>
        <end position="241"/>
    </location>
</feature>
<proteinExistence type="predicted"/>
<protein>
    <recommendedName>
        <fullName evidence="4">Glucosyl transferase GtrII</fullName>
    </recommendedName>
</protein>
<evidence type="ECO:0008006" key="4">
    <source>
        <dbReference type="Google" id="ProtNLM"/>
    </source>
</evidence>
<feature type="transmembrane region" description="Helical" evidence="1">
    <location>
        <begin position="323"/>
        <end position="345"/>
    </location>
</feature>
<name>B2T997_PARPJ</name>
<dbReference type="KEGG" id="bpy:Bphyt_6704"/>
<feature type="transmembrane region" description="Helical" evidence="1">
    <location>
        <begin position="351"/>
        <end position="369"/>
    </location>
</feature>
<evidence type="ECO:0000313" key="3">
    <source>
        <dbReference type="Proteomes" id="UP000001739"/>
    </source>
</evidence>
<feature type="transmembrane region" description="Helical" evidence="1">
    <location>
        <begin position="120"/>
        <end position="141"/>
    </location>
</feature>
<keyword evidence="1" id="KW-0472">Membrane</keyword>
<feature type="transmembrane region" description="Helical" evidence="1">
    <location>
        <begin position="192"/>
        <end position="209"/>
    </location>
</feature>
<accession>B2T997</accession>
<organism evidence="2 3">
    <name type="scientific">Paraburkholderia phytofirmans (strain DSM 17436 / LMG 22146 / PsJN)</name>
    <name type="common">Burkholderia phytofirmans</name>
    <dbReference type="NCBI Taxonomy" id="398527"/>
    <lineage>
        <taxon>Bacteria</taxon>
        <taxon>Pseudomonadati</taxon>
        <taxon>Pseudomonadota</taxon>
        <taxon>Betaproteobacteria</taxon>
        <taxon>Burkholderiales</taxon>
        <taxon>Burkholderiaceae</taxon>
        <taxon>Paraburkholderia</taxon>
    </lineage>
</organism>
<dbReference type="EMBL" id="CP001053">
    <property type="protein sequence ID" value="ACD20999.1"/>
    <property type="molecule type" value="Genomic_DNA"/>
</dbReference>
<feature type="transmembrane region" description="Helical" evidence="1">
    <location>
        <begin position="171"/>
        <end position="186"/>
    </location>
</feature>